<gene>
    <name evidence="1" type="ORF">SAMN04488036_101603</name>
</gene>
<proteinExistence type="predicted"/>
<evidence type="ECO:0000313" key="1">
    <source>
        <dbReference type="EMBL" id="SFK59967.1"/>
    </source>
</evidence>
<protein>
    <submittedName>
        <fullName evidence="1">Uncharacterized protein</fullName>
    </submittedName>
</protein>
<dbReference type="AlphaFoldDB" id="A0A1I4AVK0"/>
<dbReference type="Proteomes" id="UP000198851">
    <property type="component" value="Unassembled WGS sequence"/>
</dbReference>
<organism evidence="1 2">
    <name type="scientific">Shimia haliotis</name>
    <dbReference type="NCBI Taxonomy" id="1280847"/>
    <lineage>
        <taxon>Bacteria</taxon>
        <taxon>Pseudomonadati</taxon>
        <taxon>Pseudomonadota</taxon>
        <taxon>Alphaproteobacteria</taxon>
        <taxon>Rhodobacterales</taxon>
        <taxon>Roseobacteraceae</taxon>
    </lineage>
</organism>
<accession>A0A1I4AVK0</accession>
<dbReference type="EMBL" id="FOSZ01000001">
    <property type="protein sequence ID" value="SFK59967.1"/>
    <property type="molecule type" value="Genomic_DNA"/>
</dbReference>
<keyword evidence="2" id="KW-1185">Reference proteome</keyword>
<evidence type="ECO:0000313" key="2">
    <source>
        <dbReference type="Proteomes" id="UP000198851"/>
    </source>
</evidence>
<dbReference type="RefSeq" id="WP_139216121.1">
    <property type="nucleotide sequence ID" value="NZ_FOSZ01000001.1"/>
</dbReference>
<reference evidence="2" key="1">
    <citation type="submission" date="2016-10" db="EMBL/GenBank/DDBJ databases">
        <authorList>
            <person name="Varghese N."/>
            <person name="Submissions S."/>
        </authorList>
    </citation>
    <scope>NUCLEOTIDE SEQUENCE [LARGE SCALE GENOMIC DNA]</scope>
    <source>
        <strain evidence="2">DSM 28453</strain>
    </source>
</reference>
<sequence length="126" mass="14137">MAHNPTLSVWEYIETTAYKGANKTSAVVLSGQIAIIAPISETCDEVEFNRYSKDLMSDKLNRARYFQGGKDAIAEQVAIAEKQYESTYGVSFAPGAPDNKCWVAHKEIEKQSPITAFMWDKRLARK</sequence>
<name>A0A1I4AVK0_9RHOB</name>